<proteinExistence type="predicted"/>
<keyword evidence="1" id="KW-0812">Transmembrane</keyword>
<dbReference type="PANTHER" id="PTHR34821:SF2">
    <property type="entry name" value="INNER MEMBRANE PROTEIN YDCZ"/>
    <property type="match status" value="1"/>
</dbReference>
<keyword evidence="1" id="KW-1133">Transmembrane helix</keyword>
<dbReference type="RefSeq" id="WP_148817169.1">
    <property type="nucleotide sequence ID" value="NZ_CP043046.1"/>
</dbReference>
<organism evidence="2 3">
    <name type="scientific">Pigmentiphaga aceris</name>
    <dbReference type="NCBI Taxonomy" id="1940612"/>
    <lineage>
        <taxon>Bacteria</taxon>
        <taxon>Pseudomonadati</taxon>
        <taxon>Pseudomonadota</taxon>
        <taxon>Betaproteobacteria</taxon>
        <taxon>Burkholderiales</taxon>
        <taxon>Alcaligenaceae</taxon>
        <taxon>Pigmentiphaga</taxon>
    </lineage>
</organism>
<dbReference type="PANTHER" id="PTHR34821">
    <property type="entry name" value="INNER MEMBRANE PROTEIN YDCZ"/>
    <property type="match status" value="1"/>
</dbReference>
<feature type="transmembrane region" description="Helical" evidence="1">
    <location>
        <begin position="135"/>
        <end position="155"/>
    </location>
</feature>
<dbReference type="KEGG" id="pacr:FXN63_20970"/>
<evidence type="ECO:0000256" key="1">
    <source>
        <dbReference type="SAM" id="Phobius"/>
    </source>
</evidence>
<gene>
    <name evidence="2" type="ORF">FXN63_20970</name>
</gene>
<dbReference type="GO" id="GO:0005886">
    <property type="term" value="C:plasma membrane"/>
    <property type="evidence" value="ECO:0007669"/>
    <property type="project" value="TreeGrafter"/>
</dbReference>
<feature type="transmembrane region" description="Helical" evidence="1">
    <location>
        <begin position="41"/>
        <end position="65"/>
    </location>
</feature>
<dbReference type="EMBL" id="CP043046">
    <property type="protein sequence ID" value="QEI08037.1"/>
    <property type="molecule type" value="Genomic_DNA"/>
</dbReference>
<dbReference type="Pfam" id="PF04657">
    <property type="entry name" value="DMT_YdcZ"/>
    <property type="match status" value="1"/>
</dbReference>
<keyword evidence="3" id="KW-1185">Reference proteome</keyword>
<feature type="transmembrane region" description="Helical" evidence="1">
    <location>
        <begin position="102"/>
        <end position="123"/>
    </location>
</feature>
<name>A0A5C0B624_9BURK</name>
<keyword evidence="1" id="KW-0472">Membrane</keyword>
<dbReference type="OrthoDB" id="9097160at2"/>
<feature type="transmembrane region" description="Helical" evidence="1">
    <location>
        <begin position="77"/>
        <end position="96"/>
    </location>
</feature>
<protein>
    <submittedName>
        <fullName evidence="2">DMT family transporter</fullName>
    </submittedName>
</protein>
<dbReference type="InterPro" id="IPR006750">
    <property type="entry name" value="YdcZ"/>
</dbReference>
<accession>A0A5C0B624</accession>
<evidence type="ECO:0000313" key="3">
    <source>
        <dbReference type="Proteomes" id="UP000325161"/>
    </source>
</evidence>
<sequence length="161" mass="16436">MSWPVSLSGLLPLTVALLAGAVVPFQAASNAALGRAFGHPLWATLTSLTVSVVIVLPMLVLMRAPAPNVGSALQGPWWLWVGGVAGVIYVTAALILTPSMGAGSFIVCVVAGQVLASLLIDHFGLMGLVAKPVNLGRIFGVGLILVGMVVVHISSAPPVRN</sequence>
<reference evidence="2 3" key="1">
    <citation type="submission" date="2019-08" db="EMBL/GenBank/DDBJ databases">
        <title>Amphibian skin-associated Pigmentiphaga: genome sequence and occurrence across geography and hosts.</title>
        <authorList>
            <person name="Bletz M.C."/>
            <person name="Bunk B."/>
            <person name="Sproeer C."/>
            <person name="Biwer P."/>
            <person name="Reiter S."/>
            <person name="Rabemananjara F.C.E."/>
            <person name="Schulz S."/>
            <person name="Overmann J."/>
            <person name="Vences M."/>
        </authorList>
    </citation>
    <scope>NUCLEOTIDE SEQUENCE [LARGE SCALE GENOMIC DNA]</scope>
    <source>
        <strain evidence="2 3">Mada1488</strain>
    </source>
</reference>
<dbReference type="AlphaFoldDB" id="A0A5C0B624"/>
<dbReference type="Proteomes" id="UP000325161">
    <property type="component" value="Chromosome"/>
</dbReference>
<evidence type="ECO:0000313" key="2">
    <source>
        <dbReference type="EMBL" id="QEI08037.1"/>
    </source>
</evidence>